<dbReference type="PROSITE" id="PS50157">
    <property type="entry name" value="ZINC_FINGER_C2H2_2"/>
    <property type="match status" value="7"/>
</dbReference>
<dbReference type="Proteomes" id="UP000799770">
    <property type="component" value="Unassembled WGS sequence"/>
</dbReference>
<evidence type="ECO:0000256" key="2">
    <source>
        <dbReference type="ARBA" id="ARBA00022723"/>
    </source>
</evidence>
<dbReference type="InterPro" id="IPR036236">
    <property type="entry name" value="Znf_C2H2_sf"/>
</dbReference>
<sequence length="520" mass="59259">MTKDYVREKKFVCDFNGCTQRFNRPSHLETHMRSHTGDRPFKCPLQGCGKTYNRKDHLDRHVKSEHEKRRDHPCGYEGCGKAFFDAKLLKQHVEHIHENKKKFYCTEYAPCQESFRKKTTLQAHINEAHLGLRKYPCPHMDPETGELCNAGYNQNGSLQQHIQEAHMKEKIKEKTESEQYFCTICPAPGTMADTIETEAGTATVPQKPLSFSNYEELLAHTKAVHPPKCEQCGQTFKAKQTLKTHLEIVHGQAENVPQFPCTEPGCDKVFNRKSNRTAHVNQVHAETPQFICGAFDFSKSKQEELKDWDGHNACGNPFRARSTLEQHIRTQHLGFASRKTMRQEKKKTKTKKRGPPEASTLELLTGFGYEKGRKIECVVHGCDYRFTRDYDHISHLTDFHKLAEEEIEYMLEERREKQALEGGQFWVGGLDDSADMSTLQSIQSSVPQTPMTFPSPSYDQEPLFTSNGGSGTMFDPKFPSLGETILDPVMEEEDEMDALMGLSNVPLANIHNGLQPDSTV</sequence>
<dbReference type="OrthoDB" id="4748970at2759"/>
<evidence type="ECO:0000256" key="1">
    <source>
        <dbReference type="ARBA" id="ARBA00004123"/>
    </source>
</evidence>
<evidence type="ECO:0000256" key="9">
    <source>
        <dbReference type="SAM" id="MobiDB-lite"/>
    </source>
</evidence>
<evidence type="ECO:0000256" key="7">
    <source>
        <dbReference type="ARBA" id="ARBA00023242"/>
    </source>
</evidence>
<dbReference type="Pfam" id="PF00096">
    <property type="entry name" value="zf-C2H2"/>
    <property type="match status" value="4"/>
</dbReference>
<feature type="domain" description="C2H2-type" evidence="10">
    <location>
        <begin position="227"/>
        <end position="255"/>
    </location>
</feature>
<dbReference type="SUPFAM" id="SSF57667">
    <property type="entry name" value="beta-beta-alpha zinc fingers"/>
    <property type="match status" value="3"/>
</dbReference>
<dbReference type="PANTHER" id="PTHR46179:SF13">
    <property type="entry name" value="C2H2-TYPE DOMAIN-CONTAINING PROTEIN"/>
    <property type="match status" value="1"/>
</dbReference>
<gene>
    <name evidence="11" type="ORF">BDV96DRAFT_584232</name>
</gene>
<dbReference type="FunFam" id="3.30.160.60:FF:002343">
    <property type="entry name" value="Zinc finger protein 33A"/>
    <property type="match status" value="1"/>
</dbReference>
<dbReference type="Gene3D" id="3.30.160.60">
    <property type="entry name" value="Classic Zinc Finger"/>
    <property type="match status" value="6"/>
</dbReference>
<keyword evidence="3 8" id="KW-0863">Zinc-finger</keyword>
<feature type="domain" description="C2H2-type" evidence="10">
    <location>
        <begin position="259"/>
        <end position="289"/>
    </location>
</feature>
<keyword evidence="2" id="KW-0479">Metal-binding</keyword>
<feature type="domain" description="C2H2-type" evidence="10">
    <location>
        <begin position="11"/>
        <end position="40"/>
    </location>
</feature>
<organism evidence="11 12">
    <name type="scientific">Lophiotrema nucula</name>
    <dbReference type="NCBI Taxonomy" id="690887"/>
    <lineage>
        <taxon>Eukaryota</taxon>
        <taxon>Fungi</taxon>
        <taxon>Dikarya</taxon>
        <taxon>Ascomycota</taxon>
        <taxon>Pezizomycotina</taxon>
        <taxon>Dothideomycetes</taxon>
        <taxon>Pleosporomycetidae</taxon>
        <taxon>Pleosporales</taxon>
        <taxon>Lophiotremataceae</taxon>
        <taxon>Lophiotrema</taxon>
    </lineage>
</organism>
<feature type="domain" description="C2H2-type" evidence="10">
    <location>
        <begin position="135"/>
        <end position="171"/>
    </location>
</feature>
<dbReference type="SMART" id="SM00355">
    <property type="entry name" value="ZnF_C2H2"/>
    <property type="match status" value="10"/>
</dbReference>
<keyword evidence="5" id="KW-0805">Transcription regulation</keyword>
<dbReference type="EMBL" id="ML977339">
    <property type="protein sequence ID" value="KAF2110051.1"/>
    <property type="molecule type" value="Genomic_DNA"/>
</dbReference>
<dbReference type="PANTHER" id="PTHR46179">
    <property type="entry name" value="ZINC FINGER PROTEIN"/>
    <property type="match status" value="1"/>
</dbReference>
<comment type="subcellular location">
    <subcellularLocation>
        <location evidence="1">Nucleus</location>
    </subcellularLocation>
</comment>
<feature type="domain" description="C2H2-type" evidence="10">
    <location>
        <begin position="72"/>
        <end position="102"/>
    </location>
</feature>
<keyword evidence="4" id="KW-0862">Zinc</keyword>
<feature type="compositionally biased region" description="Basic residues" evidence="9">
    <location>
        <begin position="344"/>
        <end position="353"/>
    </location>
</feature>
<evidence type="ECO:0000256" key="6">
    <source>
        <dbReference type="ARBA" id="ARBA00023163"/>
    </source>
</evidence>
<evidence type="ECO:0000259" key="10">
    <source>
        <dbReference type="PROSITE" id="PS50157"/>
    </source>
</evidence>
<dbReference type="GO" id="GO:0005634">
    <property type="term" value="C:nucleus"/>
    <property type="evidence" value="ECO:0007669"/>
    <property type="project" value="UniProtKB-SubCell"/>
</dbReference>
<feature type="region of interest" description="Disordered" evidence="9">
    <location>
        <begin position="338"/>
        <end position="357"/>
    </location>
</feature>
<evidence type="ECO:0000256" key="3">
    <source>
        <dbReference type="ARBA" id="ARBA00022771"/>
    </source>
</evidence>
<dbReference type="InterPro" id="IPR051061">
    <property type="entry name" value="Zinc_finger_trans_reg"/>
</dbReference>
<evidence type="ECO:0000313" key="12">
    <source>
        <dbReference type="Proteomes" id="UP000799770"/>
    </source>
</evidence>
<keyword evidence="7" id="KW-0539">Nucleus</keyword>
<keyword evidence="12" id="KW-1185">Reference proteome</keyword>
<accession>A0A6A5YV74</accession>
<keyword evidence="6" id="KW-0804">Transcription</keyword>
<name>A0A6A5YV74_9PLEO</name>
<proteinExistence type="predicted"/>
<dbReference type="PROSITE" id="PS00028">
    <property type="entry name" value="ZINC_FINGER_C2H2_1"/>
    <property type="match status" value="5"/>
</dbReference>
<reference evidence="11" key="1">
    <citation type="journal article" date="2020" name="Stud. Mycol.">
        <title>101 Dothideomycetes genomes: a test case for predicting lifestyles and emergence of pathogens.</title>
        <authorList>
            <person name="Haridas S."/>
            <person name="Albert R."/>
            <person name="Binder M."/>
            <person name="Bloem J."/>
            <person name="Labutti K."/>
            <person name="Salamov A."/>
            <person name="Andreopoulos B."/>
            <person name="Baker S."/>
            <person name="Barry K."/>
            <person name="Bills G."/>
            <person name="Bluhm B."/>
            <person name="Cannon C."/>
            <person name="Castanera R."/>
            <person name="Culley D."/>
            <person name="Daum C."/>
            <person name="Ezra D."/>
            <person name="Gonzalez J."/>
            <person name="Henrissat B."/>
            <person name="Kuo A."/>
            <person name="Liang C."/>
            <person name="Lipzen A."/>
            <person name="Lutzoni F."/>
            <person name="Magnuson J."/>
            <person name="Mondo S."/>
            <person name="Nolan M."/>
            <person name="Ohm R."/>
            <person name="Pangilinan J."/>
            <person name="Park H.-J."/>
            <person name="Ramirez L."/>
            <person name="Alfaro M."/>
            <person name="Sun H."/>
            <person name="Tritt A."/>
            <person name="Yoshinaga Y."/>
            <person name="Zwiers L.-H."/>
            <person name="Turgeon B."/>
            <person name="Goodwin S."/>
            <person name="Spatafora J."/>
            <person name="Crous P."/>
            <person name="Grigoriev I."/>
        </authorList>
    </citation>
    <scope>NUCLEOTIDE SEQUENCE</scope>
    <source>
        <strain evidence="11">CBS 627.86</strain>
    </source>
</reference>
<evidence type="ECO:0000313" key="11">
    <source>
        <dbReference type="EMBL" id="KAF2110051.1"/>
    </source>
</evidence>
<protein>
    <recommendedName>
        <fullName evidence="10">C2H2-type domain-containing protein</fullName>
    </recommendedName>
</protein>
<dbReference type="InterPro" id="IPR013087">
    <property type="entry name" value="Znf_C2H2_type"/>
</dbReference>
<dbReference type="GO" id="GO:0006357">
    <property type="term" value="P:regulation of transcription by RNA polymerase II"/>
    <property type="evidence" value="ECO:0007669"/>
    <property type="project" value="TreeGrafter"/>
</dbReference>
<evidence type="ECO:0000256" key="5">
    <source>
        <dbReference type="ARBA" id="ARBA00023015"/>
    </source>
</evidence>
<evidence type="ECO:0000256" key="4">
    <source>
        <dbReference type="ARBA" id="ARBA00022833"/>
    </source>
</evidence>
<evidence type="ECO:0000256" key="8">
    <source>
        <dbReference type="PROSITE-ProRule" id="PRU00042"/>
    </source>
</evidence>
<feature type="domain" description="C2H2-type" evidence="10">
    <location>
        <begin position="103"/>
        <end position="134"/>
    </location>
</feature>
<dbReference type="GO" id="GO:0008270">
    <property type="term" value="F:zinc ion binding"/>
    <property type="evidence" value="ECO:0007669"/>
    <property type="project" value="UniProtKB-KW"/>
</dbReference>
<feature type="domain" description="C2H2-type" evidence="10">
    <location>
        <begin position="41"/>
        <end position="71"/>
    </location>
</feature>
<dbReference type="AlphaFoldDB" id="A0A6A5YV74"/>